<dbReference type="PROSITE" id="PS00018">
    <property type="entry name" value="EF_HAND_1"/>
    <property type="match status" value="1"/>
</dbReference>
<feature type="transmembrane region" description="Helical" evidence="2">
    <location>
        <begin position="239"/>
        <end position="261"/>
    </location>
</feature>
<dbReference type="InterPro" id="IPR018247">
    <property type="entry name" value="EF_Hand_1_Ca_BS"/>
</dbReference>
<feature type="region of interest" description="Disordered" evidence="1">
    <location>
        <begin position="98"/>
        <end position="149"/>
    </location>
</feature>
<sequence>MSVPARALGLQEGYSQEQWGPWCSFGLLVQQAVAELGWQESFVVQSRSLAVSLLQSRPVSAVAQALWLNVRANVAVEVTVPREARWLRSENVQVEVLADGSLQHRPKRPDEKKATSEAQKKAWRGLQDRVPDRPDEDLPLTPREDTWEASPPARFEWDFPEKWTSAIAPAELEGWGKEPQDELEERQSAQRLVRNVDTSTLATLVRIGEGVGPITYSRSPGVHQSLNRELRQRLVAQDAAALFLLLFILGVAIWVSCLGVYQFADDPSQVAFYTDPRHTQQHTHQRMLCVSADQESFLEAFNTQPQRATLRLIGRRSARRQPWLGARLGRLMPGRRRPVADANLIFDVSLDLSTFISGQGHLSSAAEASKLASHLGSPNPLEILVLRKKVLWANWEDMATNIKQKLRGKGFQGDVEVRFDAQEDMKVYRNNRWQNFVRTPITHMLSVLSGFGMVVWLPYLYWRSEVVVVESNFQIQLDIQRYWEMLCEGLERTDRGRQKGLREAWTLTYPCCNAAYHTVFFELFDRNEDGFLSESDFLGGMLAVSLHCSVLSHGDFLMTELFPVQV</sequence>
<evidence type="ECO:0000256" key="2">
    <source>
        <dbReference type="SAM" id="Phobius"/>
    </source>
</evidence>
<dbReference type="InterPro" id="IPR002048">
    <property type="entry name" value="EF_hand_dom"/>
</dbReference>
<name>A0AA36N5M0_9DINO</name>
<evidence type="ECO:0000259" key="3">
    <source>
        <dbReference type="PROSITE" id="PS50222"/>
    </source>
</evidence>
<protein>
    <recommendedName>
        <fullName evidence="3">EF-hand domain-containing protein</fullName>
    </recommendedName>
</protein>
<keyword evidence="2" id="KW-0472">Membrane</keyword>
<feature type="transmembrane region" description="Helical" evidence="2">
    <location>
        <begin position="441"/>
        <end position="462"/>
    </location>
</feature>
<dbReference type="Proteomes" id="UP001178507">
    <property type="component" value="Unassembled WGS sequence"/>
</dbReference>
<gene>
    <name evidence="4" type="ORF">EVOR1521_LOCUS15816</name>
</gene>
<organism evidence="4 5">
    <name type="scientific">Effrenium voratum</name>
    <dbReference type="NCBI Taxonomy" id="2562239"/>
    <lineage>
        <taxon>Eukaryota</taxon>
        <taxon>Sar</taxon>
        <taxon>Alveolata</taxon>
        <taxon>Dinophyceae</taxon>
        <taxon>Suessiales</taxon>
        <taxon>Symbiodiniaceae</taxon>
        <taxon>Effrenium</taxon>
    </lineage>
</organism>
<evidence type="ECO:0000313" key="5">
    <source>
        <dbReference type="Proteomes" id="UP001178507"/>
    </source>
</evidence>
<evidence type="ECO:0000256" key="1">
    <source>
        <dbReference type="SAM" id="MobiDB-lite"/>
    </source>
</evidence>
<keyword evidence="5" id="KW-1185">Reference proteome</keyword>
<reference evidence="4" key="1">
    <citation type="submission" date="2023-08" db="EMBL/GenBank/DDBJ databases">
        <authorList>
            <person name="Chen Y."/>
            <person name="Shah S."/>
            <person name="Dougan E. K."/>
            <person name="Thang M."/>
            <person name="Chan C."/>
        </authorList>
    </citation>
    <scope>NUCLEOTIDE SEQUENCE</scope>
</reference>
<keyword evidence="2" id="KW-1133">Transmembrane helix</keyword>
<keyword evidence="2" id="KW-0812">Transmembrane</keyword>
<comment type="caution">
    <text evidence="4">The sequence shown here is derived from an EMBL/GenBank/DDBJ whole genome shotgun (WGS) entry which is preliminary data.</text>
</comment>
<accession>A0AA36N5M0</accession>
<evidence type="ECO:0000313" key="4">
    <source>
        <dbReference type="EMBL" id="CAJ1390367.1"/>
    </source>
</evidence>
<dbReference type="AlphaFoldDB" id="A0AA36N5M0"/>
<feature type="domain" description="EF-hand" evidence="3">
    <location>
        <begin position="520"/>
        <end position="547"/>
    </location>
</feature>
<dbReference type="GO" id="GO:0005509">
    <property type="term" value="F:calcium ion binding"/>
    <property type="evidence" value="ECO:0007669"/>
    <property type="project" value="InterPro"/>
</dbReference>
<dbReference type="EMBL" id="CAUJNA010002057">
    <property type="protein sequence ID" value="CAJ1390367.1"/>
    <property type="molecule type" value="Genomic_DNA"/>
</dbReference>
<feature type="compositionally biased region" description="Basic and acidic residues" evidence="1">
    <location>
        <begin position="108"/>
        <end position="133"/>
    </location>
</feature>
<proteinExistence type="predicted"/>
<dbReference type="PROSITE" id="PS50222">
    <property type="entry name" value="EF_HAND_2"/>
    <property type="match status" value="1"/>
</dbReference>